<name>H1KSA4_METEX</name>
<comment type="caution">
    <text evidence="1">The sequence shown here is derived from an EMBL/GenBank/DDBJ whole genome shotgun (WGS) entry which is preliminary data.</text>
</comment>
<dbReference type="AlphaFoldDB" id="H1KSA4"/>
<protein>
    <submittedName>
        <fullName evidence="1">Integrase catalytic region</fullName>
    </submittedName>
</protein>
<evidence type="ECO:0000313" key="1">
    <source>
        <dbReference type="EMBL" id="EHP88312.1"/>
    </source>
</evidence>
<accession>H1KSA4</accession>
<proteinExistence type="predicted"/>
<organism evidence="1 2">
    <name type="scientific">Methylorubrum extorquens DSM 13060</name>
    <dbReference type="NCBI Taxonomy" id="882800"/>
    <lineage>
        <taxon>Bacteria</taxon>
        <taxon>Pseudomonadati</taxon>
        <taxon>Pseudomonadota</taxon>
        <taxon>Alphaproteobacteria</taxon>
        <taxon>Hyphomicrobiales</taxon>
        <taxon>Methylobacteriaceae</taxon>
        <taxon>Methylorubrum</taxon>
    </lineage>
</organism>
<feature type="non-terminal residue" evidence="1">
    <location>
        <position position="1"/>
    </location>
</feature>
<dbReference type="EMBL" id="AGJK01000268">
    <property type="protein sequence ID" value="EHP88312.1"/>
    <property type="molecule type" value="Genomic_DNA"/>
</dbReference>
<evidence type="ECO:0000313" key="2">
    <source>
        <dbReference type="Proteomes" id="UP000004382"/>
    </source>
</evidence>
<sequence>WVDWFNTRRLLEPIGNVPPAEAEARYFTQAAGQALATA</sequence>
<dbReference type="Proteomes" id="UP000004382">
    <property type="component" value="Unassembled WGS sequence"/>
</dbReference>
<reference evidence="1 2" key="1">
    <citation type="submission" date="2011-09" db="EMBL/GenBank/DDBJ databases">
        <title>The draft genome of Methylobacterium extorquens DSM 13060.</title>
        <authorList>
            <consortium name="US DOE Joint Genome Institute (JGI-PGF)"/>
            <person name="Lucas S."/>
            <person name="Han J."/>
            <person name="Lapidus A."/>
            <person name="Cheng J.-F."/>
            <person name="Goodwin L."/>
            <person name="Pitluck S."/>
            <person name="Peters L."/>
            <person name="Land M.L."/>
            <person name="Hauser L."/>
            <person name="Koskimaki J."/>
            <person name="Halonen O."/>
            <person name="Pirttila A."/>
            <person name="Frank C."/>
            <person name="Woyke T.J."/>
        </authorList>
    </citation>
    <scope>NUCLEOTIDE SEQUENCE [LARGE SCALE GENOMIC DNA]</scope>
    <source>
        <strain evidence="1 2">DSM 13060</strain>
    </source>
</reference>
<gene>
    <name evidence="1" type="ORF">MetexDRAFT_5517</name>
</gene>